<evidence type="ECO:0000313" key="5">
    <source>
        <dbReference type="EMBL" id="OGF81407.1"/>
    </source>
</evidence>
<sequence>MKTLKTFILAVFAFIAASTYSNASFADEIVILKTFDYEIRKNDNLIHLAKRFDTTKAKLLAANTGSRCIKNENLILRGCKLNVPSLYPAAKVEEALQKGNENVMRLKLANIALTKSNSKLSFMLSGVGIIAGFLFIGLLVIMVRTAAFKENMENKLKESETTVEERGRALKDQETDLIGLKLWRDGAVNQINNLKTRLSLKTEELSLQEGSQEEIKRLKAENDSLVLKLNEHMRAVDRLYFENGGMESKINILDAQLAMLSGPKDYVEVKTQENGILKFNVHTVYCKHKDCKVTPMLSNATSHHFKPHTQAEEPGLKETVDRT</sequence>
<organism evidence="5 6">
    <name type="scientific">Candidatus Giovannonibacteria bacterium RIFCSPLOWO2_01_FULL_45_34</name>
    <dbReference type="NCBI Taxonomy" id="1798351"/>
    <lineage>
        <taxon>Bacteria</taxon>
        <taxon>Candidatus Giovannoniibacteriota</taxon>
    </lineage>
</organism>
<feature type="signal peptide" evidence="4">
    <location>
        <begin position="1"/>
        <end position="23"/>
    </location>
</feature>
<feature type="transmembrane region" description="Helical" evidence="3">
    <location>
        <begin position="122"/>
        <end position="147"/>
    </location>
</feature>
<feature type="coiled-coil region" evidence="1">
    <location>
        <begin position="208"/>
        <end position="235"/>
    </location>
</feature>
<feature type="chain" id="PRO_5009522250" evidence="4">
    <location>
        <begin position="24"/>
        <end position="323"/>
    </location>
</feature>
<dbReference type="InterPro" id="IPR036779">
    <property type="entry name" value="LysM_dom_sf"/>
</dbReference>
<keyword evidence="3" id="KW-0812">Transmembrane</keyword>
<accession>A0A1F5X0I1</accession>
<feature type="region of interest" description="Disordered" evidence="2">
    <location>
        <begin position="303"/>
        <end position="323"/>
    </location>
</feature>
<feature type="compositionally biased region" description="Basic and acidic residues" evidence="2">
    <location>
        <begin position="309"/>
        <end position="323"/>
    </location>
</feature>
<dbReference type="STRING" id="1798351.A2930_01265"/>
<comment type="caution">
    <text evidence="5">The sequence shown here is derived from an EMBL/GenBank/DDBJ whole genome shotgun (WGS) entry which is preliminary data.</text>
</comment>
<keyword evidence="3" id="KW-0472">Membrane</keyword>
<evidence type="ECO:0000256" key="4">
    <source>
        <dbReference type="SAM" id="SignalP"/>
    </source>
</evidence>
<dbReference type="AlphaFoldDB" id="A0A1F5X0I1"/>
<dbReference type="Gene3D" id="3.10.350.10">
    <property type="entry name" value="LysM domain"/>
    <property type="match status" value="1"/>
</dbReference>
<protein>
    <submittedName>
        <fullName evidence="5">Uncharacterized protein</fullName>
    </submittedName>
</protein>
<name>A0A1F5X0I1_9BACT</name>
<evidence type="ECO:0000256" key="1">
    <source>
        <dbReference type="SAM" id="Coils"/>
    </source>
</evidence>
<dbReference type="Proteomes" id="UP000178114">
    <property type="component" value="Unassembled WGS sequence"/>
</dbReference>
<keyword evidence="3" id="KW-1133">Transmembrane helix</keyword>
<evidence type="ECO:0000256" key="2">
    <source>
        <dbReference type="SAM" id="MobiDB-lite"/>
    </source>
</evidence>
<gene>
    <name evidence="5" type="ORF">A2930_01265</name>
</gene>
<proteinExistence type="predicted"/>
<reference evidence="5 6" key="1">
    <citation type="journal article" date="2016" name="Nat. Commun.">
        <title>Thousands of microbial genomes shed light on interconnected biogeochemical processes in an aquifer system.</title>
        <authorList>
            <person name="Anantharaman K."/>
            <person name="Brown C.T."/>
            <person name="Hug L.A."/>
            <person name="Sharon I."/>
            <person name="Castelle C.J."/>
            <person name="Probst A.J."/>
            <person name="Thomas B.C."/>
            <person name="Singh A."/>
            <person name="Wilkins M.J."/>
            <person name="Karaoz U."/>
            <person name="Brodie E.L."/>
            <person name="Williams K.H."/>
            <person name="Hubbard S.S."/>
            <person name="Banfield J.F."/>
        </authorList>
    </citation>
    <scope>NUCLEOTIDE SEQUENCE [LARGE SCALE GENOMIC DNA]</scope>
</reference>
<keyword evidence="1" id="KW-0175">Coiled coil</keyword>
<dbReference type="EMBL" id="MFID01000011">
    <property type="protein sequence ID" value="OGF81407.1"/>
    <property type="molecule type" value="Genomic_DNA"/>
</dbReference>
<evidence type="ECO:0000256" key="3">
    <source>
        <dbReference type="SAM" id="Phobius"/>
    </source>
</evidence>
<keyword evidence="4" id="KW-0732">Signal</keyword>
<evidence type="ECO:0000313" key="6">
    <source>
        <dbReference type="Proteomes" id="UP000178114"/>
    </source>
</evidence>